<dbReference type="Proteomes" id="UP000828390">
    <property type="component" value="Unassembled WGS sequence"/>
</dbReference>
<gene>
    <name evidence="2" type="ORF">DPMN_029521</name>
</gene>
<reference evidence="2" key="1">
    <citation type="journal article" date="2019" name="bioRxiv">
        <title>The Genome of the Zebra Mussel, Dreissena polymorpha: A Resource for Invasive Species Research.</title>
        <authorList>
            <person name="McCartney M.A."/>
            <person name="Auch B."/>
            <person name="Kono T."/>
            <person name="Mallez S."/>
            <person name="Zhang Y."/>
            <person name="Obille A."/>
            <person name="Becker A."/>
            <person name="Abrahante J.E."/>
            <person name="Garbe J."/>
            <person name="Badalamenti J.P."/>
            <person name="Herman A."/>
            <person name="Mangelson H."/>
            <person name="Liachko I."/>
            <person name="Sullivan S."/>
            <person name="Sone E.D."/>
            <person name="Koren S."/>
            <person name="Silverstein K.A.T."/>
            <person name="Beckman K.B."/>
            <person name="Gohl D.M."/>
        </authorList>
    </citation>
    <scope>NUCLEOTIDE SEQUENCE</scope>
    <source>
        <strain evidence="2">Duluth1</strain>
        <tissue evidence="2">Whole animal</tissue>
    </source>
</reference>
<proteinExistence type="predicted"/>
<evidence type="ECO:0000313" key="3">
    <source>
        <dbReference type="Proteomes" id="UP000828390"/>
    </source>
</evidence>
<reference evidence="2" key="2">
    <citation type="submission" date="2020-11" db="EMBL/GenBank/DDBJ databases">
        <authorList>
            <person name="McCartney M.A."/>
            <person name="Auch B."/>
            <person name="Kono T."/>
            <person name="Mallez S."/>
            <person name="Becker A."/>
            <person name="Gohl D.M."/>
            <person name="Silverstein K.A.T."/>
            <person name="Koren S."/>
            <person name="Bechman K.B."/>
            <person name="Herman A."/>
            <person name="Abrahante J.E."/>
            <person name="Garbe J."/>
        </authorList>
    </citation>
    <scope>NUCLEOTIDE SEQUENCE</scope>
    <source>
        <strain evidence="2">Duluth1</strain>
        <tissue evidence="2">Whole animal</tissue>
    </source>
</reference>
<accession>A0A9D4LZD4</accession>
<evidence type="ECO:0000313" key="2">
    <source>
        <dbReference type="EMBL" id="KAH3866457.1"/>
    </source>
</evidence>
<keyword evidence="3" id="KW-1185">Reference proteome</keyword>
<feature type="region of interest" description="Disordered" evidence="1">
    <location>
        <begin position="193"/>
        <end position="218"/>
    </location>
</feature>
<evidence type="ECO:0000256" key="1">
    <source>
        <dbReference type="SAM" id="MobiDB-lite"/>
    </source>
</evidence>
<comment type="caution">
    <text evidence="2">The sequence shown here is derived from an EMBL/GenBank/DDBJ whole genome shotgun (WGS) entry which is preliminary data.</text>
</comment>
<name>A0A9D4LZD4_DREPO</name>
<dbReference type="EMBL" id="JAIWYP010000002">
    <property type="protein sequence ID" value="KAH3866457.1"/>
    <property type="molecule type" value="Genomic_DNA"/>
</dbReference>
<protein>
    <submittedName>
        <fullName evidence="2">Uncharacterized protein</fullName>
    </submittedName>
</protein>
<sequence length="256" mass="28443">MTDGFESAYNITQTSRTCILTILSLKEDQCGTYSCTELYIKSVYVYWNISCNGTTRVTSAPGMTKFQPDPGRTKTLIGQILGVVALILCSLCMAYQTGDFTHECDGFISQETDQEEINNPPVLPGRIGVNYTEHEILAGNSSEYIDWNNPDSIEMQESHNNSEEVNIDQSVDTADTSSENRIISLNDLSAGPNVSPVIDDNNMGTENVPSFDRTEETTDSAIEERVIDDRRNTHLPYARIISERVFGEITEALLSK</sequence>
<dbReference type="AlphaFoldDB" id="A0A9D4LZD4"/>
<organism evidence="2 3">
    <name type="scientific">Dreissena polymorpha</name>
    <name type="common">Zebra mussel</name>
    <name type="synonym">Mytilus polymorpha</name>
    <dbReference type="NCBI Taxonomy" id="45954"/>
    <lineage>
        <taxon>Eukaryota</taxon>
        <taxon>Metazoa</taxon>
        <taxon>Spiralia</taxon>
        <taxon>Lophotrochozoa</taxon>
        <taxon>Mollusca</taxon>
        <taxon>Bivalvia</taxon>
        <taxon>Autobranchia</taxon>
        <taxon>Heteroconchia</taxon>
        <taxon>Euheterodonta</taxon>
        <taxon>Imparidentia</taxon>
        <taxon>Neoheterodontei</taxon>
        <taxon>Myida</taxon>
        <taxon>Dreissenoidea</taxon>
        <taxon>Dreissenidae</taxon>
        <taxon>Dreissena</taxon>
    </lineage>
</organism>